<evidence type="ECO:0000256" key="3">
    <source>
        <dbReference type="ARBA" id="ARBA00022989"/>
    </source>
</evidence>
<dbReference type="CDD" id="cd17321">
    <property type="entry name" value="MFS_MMR_MDR_like"/>
    <property type="match status" value="1"/>
</dbReference>
<feature type="transmembrane region" description="Helical" evidence="6">
    <location>
        <begin position="404"/>
        <end position="422"/>
    </location>
</feature>
<feature type="transmembrane region" description="Helical" evidence="6">
    <location>
        <begin position="350"/>
        <end position="371"/>
    </location>
</feature>
<feature type="transmembrane region" description="Helical" evidence="6">
    <location>
        <begin position="88"/>
        <end position="108"/>
    </location>
</feature>
<evidence type="ECO:0000256" key="5">
    <source>
        <dbReference type="SAM" id="MobiDB-lite"/>
    </source>
</evidence>
<dbReference type="InterPro" id="IPR020846">
    <property type="entry name" value="MFS_dom"/>
</dbReference>
<dbReference type="Gene3D" id="1.20.1720.10">
    <property type="entry name" value="Multidrug resistance protein D"/>
    <property type="match status" value="1"/>
</dbReference>
<feature type="transmembrane region" description="Helical" evidence="6">
    <location>
        <begin position="277"/>
        <end position="296"/>
    </location>
</feature>
<feature type="region of interest" description="Disordered" evidence="5">
    <location>
        <begin position="538"/>
        <end position="604"/>
    </location>
</feature>
<evidence type="ECO:0000256" key="6">
    <source>
        <dbReference type="SAM" id="Phobius"/>
    </source>
</evidence>
<comment type="caution">
    <text evidence="8">The sequence shown here is derived from an EMBL/GenBank/DDBJ whole genome shotgun (WGS) entry which is preliminary data.</text>
</comment>
<dbReference type="Pfam" id="PF07690">
    <property type="entry name" value="MFS_1"/>
    <property type="match status" value="2"/>
</dbReference>
<feature type="transmembrane region" description="Helical" evidence="6">
    <location>
        <begin position="378"/>
        <end position="398"/>
    </location>
</feature>
<feature type="transmembrane region" description="Helical" evidence="6">
    <location>
        <begin position="443"/>
        <end position="463"/>
    </location>
</feature>
<evidence type="ECO:0000256" key="1">
    <source>
        <dbReference type="ARBA" id="ARBA00004651"/>
    </source>
</evidence>
<dbReference type="PANTHER" id="PTHR42718:SF49">
    <property type="entry name" value="EXPORT PROTEIN"/>
    <property type="match status" value="1"/>
</dbReference>
<comment type="subcellular location">
    <subcellularLocation>
        <location evidence="1">Cell membrane</location>
        <topology evidence="1">Multi-pass membrane protein</topology>
    </subcellularLocation>
</comment>
<feature type="transmembrane region" description="Helical" evidence="6">
    <location>
        <begin position="509"/>
        <end position="532"/>
    </location>
</feature>
<feature type="domain" description="Major facilitator superfamily (MFS) profile" evidence="7">
    <location>
        <begin position="50"/>
        <end position="536"/>
    </location>
</feature>
<gene>
    <name evidence="8" type="ORF">FHU32_000013</name>
</gene>
<evidence type="ECO:0000256" key="2">
    <source>
        <dbReference type="ARBA" id="ARBA00022692"/>
    </source>
</evidence>
<feature type="transmembrane region" description="Helical" evidence="6">
    <location>
        <begin position="115"/>
        <end position="136"/>
    </location>
</feature>
<feature type="transmembrane region" description="Helical" evidence="6">
    <location>
        <begin position="247"/>
        <end position="265"/>
    </location>
</feature>
<feature type="transmembrane region" description="Helical" evidence="6">
    <location>
        <begin position="179"/>
        <end position="199"/>
    </location>
</feature>
<keyword evidence="4 6" id="KW-0472">Membrane</keyword>
<feature type="compositionally biased region" description="Low complexity" evidence="5">
    <location>
        <begin position="9"/>
        <end position="23"/>
    </location>
</feature>
<evidence type="ECO:0000313" key="8">
    <source>
        <dbReference type="EMBL" id="MBB3114825.1"/>
    </source>
</evidence>
<feature type="transmembrane region" description="Helical" evidence="6">
    <location>
        <begin position="48"/>
        <end position="76"/>
    </location>
</feature>
<dbReference type="EMBL" id="JACHWT010000001">
    <property type="protein sequence ID" value="MBB3114825.1"/>
    <property type="molecule type" value="Genomic_DNA"/>
</dbReference>
<evidence type="ECO:0000259" key="7">
    <source>
        <dbReference type="PROSITE" id="PS50850"/>
    </source>
</evidence>
<dbReference type="GO" id="GO:0022857">
    <property type="term" value="F:transmembrane transporter activity"/>
    <property type="evidence" value="ECO:0007669"/>
    <property type="project" value="InterPro"/>
</dbReference>
<dbReference type="InterPro" id="IPR036259">
    <property type="entry name" value="MFS_trans_sf"/>
</dbReference>
<evidence type="ECO:0000256" key="4">
    <source>
        <dbReference type="ARBA" id="ARBA00023136"/>
    </source>
</evidence>
<dbReference type="AlphaFoldDB" id="A0A8I0CMW6"/>
<keyword evidence="3 6" id="KW-1133">Transmembrane helix</keyword>
<feature type="compositionally biased region" description="Low complexity" evidence="5">
    <location>
        <begin position="565"/>
        <end position="575"/>
    </location>
</feature>
<sequence length="604" mass="62437">MTHSPSGPAPAAAAPRRLADPTSTPTPTPRPARPRAGRHRLPPTRPKGWSTAVATISSVMMTLDITIVLVALPSIAKDLDLSLSGGQWVINAYSLAFASLLLSAGSISDIIGRRTIFLIGHVLFLAASVGCVTAGSEGMLIASRAVQGAGGALVFGTSIPLLSDAFLPSEKGRRTKAIAVLMGTSAAASALGPLIGGALVEYGAWEWIFIINIPIGIFAVLATLLVIPDIHRETADDRSSDLPPLDLPTTVIAAGMLFTLNYGIISGSDRGWTDGLVLSSFGAALLLFVVMASIQLSKGDRAMVDLRLFSIPSFSTVTFAAFAARMFSFGMMPFLVLWLSGHVGLTALEIGYVSTAMAGPIVLFAPVGLLLGKRMRLGYVQAIGMVVVAAGLLLGLLVQPESGWPALIPAYVAIGVGTGIMLPHLMDLAVSVVPEGRTGTASGIANTALPLGTSFGVAAYGAYLSHTVRDALDGAPQRILDAAEGGQFALIEKVSPPFAATALDAFVDALHGIFVIAAVLAVIGALACAVFIRERHDDTTAPEPEPAPVAEGAVGTSSPDPAPRPAADVPAEPVRYLAPRRPLPPPLPTDTPGRHAAAPDDDRR</sequence>
<organism evidence="8 9">
    <name type="scientific">Corynebacterium bovis DSM 20582 = CIP 54.80</name>
    <dbReference type="NCBI Taxonomy" id="927655"/>
    <lineage>
        <taxon>Bacteria</taxon>
        <taxon>Bacillati</taxon>
        <taxon>Actinomycetota</taxon>
        <taxon>Actinomycetes</taxon>
        <taxon>Mycobacteriales</taxon>
        <taxon>Corynebacteriaceae</taxon>
        <taxon>Corynebacterium</taxon>
    </lineage>
</organism>
<dbReference type="GO" id="GO:0005886">
    <property type="term" value="C:plasma membrane"/>
    <property type="evidence" value="ECO:0007669"/>
    <property type="project" value="UniProtKB-SubCell"/>
</dbReference>
<dbReference type="PROSITE" id="PS50850">
    <property type="entry name" value="MFS"/>
    <property type="match status" value="1"/>
</dbReference>
<reference evidence="8" key="1">
    <citation type="submission" date="2020-08" db="EMBL/GenBank/DDBJ databases">
        <title>Sequencing the genomes of 1000 actinobacteria strains.</title>
        <authorList>
            <person name="Klenk H.-P."/>
        </authorList>
    </citation>
    <scope>NUCLEOTIDE SEQUENCE</scope>
    <source>
        <strain evidence="8">DSM 20582</strain>
    </source>
</reference>
<dbReference type="Gene3D" id="1.20.1250.20">
    <property type="entry name" value="MFS general substrate transporter like domains"/>
    <property type="match status" value="1"/>
</dbReference>
<feature type="transmembrane region" description="Helical" evidence="6">
    <location>
        <begin position="148"/>
        <end position="167"/>
    </location>
</feature>
<feature type="region of interest" description="Disordered" evidence="5">
    <location>
        <begin position="1"/>
        <end position="49"/>
    </location>
</feature>
<dbReference type="Proteomes" id="UP000612712">
    <property type="component" value="Unassembled WGS sequence"/>
</dbReference>
<feature type="compositionally biased region" description="Basic residues" evidence="5">
    <location>
        <begin position="32"/>
        <end position="42"/>
    </location>
</feature>
<keyword evidence="2 6" id="KW-0812">Transmembrane</keyword>
<feature type="transmembrane region" description="Helical" evidence="6">
    <location>
        <begin position="317"/>
        <end position="338"/>
    </location>
</feature>
<protein>
    <submittedName>
        <fullName evidence="8">EmrB/QacA subfamily drug resistance transporter</fullName>
    </submittedName>
</protein>
<evidence type="ECO:0000313" key="9">
    <source>
        <dbReference type="Proteomes" id="UP000612712"/>
    </source>
</evidence>
<dbReference type="SUPFAM" id="SSF103473">
    <property type="entry name" value="MFS general substrate transporter"/>
    <property type="match status" value="1"/>
</dbReference>
<dbReference type="PANTHER" id="PTHR42718">
    <property type="entry name" value="MAJOR FACILITATOR SUPERFAMILY MULTIDRUG TRANSPORTER MFSC"/>
    <property type="match status" value="1"/>
</dbReference>
<accession>A0A8I0CMW6</accession>
<dbReference type="InterPro" id="IPR011701">
    <property type="entry name" value="MFS"/>
</dbReference>
<proteinExistence type="predicted"/>
<name>A0A8I0CMW6_9CORY</name>
<dbReference type="RefSeq" id="WP_260159742.1">
    <property type="nucleotide sequence ID" value="NZ_JACHWT010000001.1"/>
</dbReference>
<feature type="transmembrane region" description="Helical" evidence="6">
    <location>
        <begin position="205"/>
        <end position="227"/>
    </location>
</feature>